<organism evidence="2 3">
    <name type="scientific">Sphingomonas jatrophae</name>
    <dbReference type="NCBI Taxonomy" id="1166337"/>
    <lineage>
        <taxon>Bacteria</taxon>
        <taxon>Pseudomonadati</taxon>
        <taxon>Pseudomonadota</taxon>
        <taxon>Alphaproteobacteria</taxon>
        <taxon>Sphingomonadales</taxon>
        <taxon>Sphingomonadaceae</taxon>
        <taxon>Sphingomonas</taxon>
    </lineage>
</organism>
<feature type="transmembrane region" description="Helical" evidence="1">
    <location>
        <begin position="100"/>
        <end position="122"/>
    </location>
</feature>
<sequence length="195" mass="20174">MARNYIGGLIGGVAGGLVLYLVGFIFWGTPLSALAYSSIDDAGSASLRAALAQTLTASGTGTYIIPNPATDQGTVLFGQGPIATVHFNTSGFPVIDTSSLVAGLFLALFTGVLIAAALRVIAPRVTDFPSRARVAVLFALAISLYLDLGQPILNHYGPGYFIYTFLGDFLGLAAAGLVIARFFLPRAAASSVEQV</sequence>
<evidence type="ECO:0000313" key="3">
    <source>
        <dbReference type="Proteomes" id="UP000198824"/>
    </source>
</evidence>
<accession>A0A1I6JR40</accession>
<evidence type="ECO:0000256" key="1">
    <source>
        <dbReference type="SAM" id="Phobius"/>
    </source>
</evidence>
<dbReference type="STRING" id="1166337.SAMN05192580_0705"/>
<gene>
    <name evidence="2" type="ORF">SAMN05192580_0705</name>
</gene>
<feature type="transmembrane region" description="Helical" evidence="1">
    <location>
        <begin position="7"/>
        <end position="27"/>
    </location>
</feature>
<proteinExistence type="predicted"/>
<name>A0A1I6JR40_9SPHN</name>
<evidence type="ECO:0000313" key="2">
    <source>
        <dbReference type="EMBL" id="SFR81442.1"/>
    </source>
</evidence>
<protein>
    <submittedName>
        <fullName evidence="2">Uncharacterized protein</fullName>
    </submittedName>
</protein>
<keyword evidence="1" id="KW-0472">Membrane</keyword>
<dbReference type="RefSeq" id="WP_093310753.1">
    <property type="nucleotide sequence ID" value="NZ_FOZG01000001.1"/>
</dbReference>
<keyword evidence="3" id="KW-1185">Reference proteome</keyword>
<dbReference type="OrthoDB" id="7478200at2"/>
<feature type="transmembrane region" description="Helical" evidence="1">
    <location>
        <begin position="159"/>
        <end position="184"/>
    </location>
</feature>
<dbReference type="AlphaFoldDB" id="A0A1I6JR40"/>
<dbReference type="Proteomes" id="UP000198824">
    <property type="component" value="Unassembled WGS sequence"/>
</dbReference>
<keyword evidence="1" id="KW-1133">Transmembrane helix</keyword>
<dbReference type="EMBL" id="FOZG01000001">
    <property type="protein sequence ID" value="SFR81442.1"/>
    <property type="molecule type" value="Genomic_DNA"/>
</dbReference>
<keyword evidence="1" id="KW-0812">Transmembrane</keyword>
<feature type="transmembrane region" description="Helical" evidence="1">
    <location>
        <begin position="134"/>
        <end position="153"/>
    </location>
</feature>
<reference evidence="2 3" key="1">
    <citation type="submission" date="2016-10" db="EMBL/GenBank/DDBJ databases">
        <authorList>
            <person name="de Groot N.N."/>
        </authorList>
    </citation>
    <scope>NUCLEOTIDE SEQUENCE [LARGE SCALE GENOMIC DNA]</scope>
    <source>
        <strain evidence="2 3">S5-249</strain>
    </source>
</reference>